<evidence type="ECO:0000259" key="4">
    <source>
        <dbReference type="PROSITE" id="PS51379"/>
    </source>
</evidence>
<sequence>MRLMDLQVELERWLMHAGPNRIAQPEALATPLTAPGPLDLFEAPLVGVASAADPLWGRLRAPDVVGPHHLPPDAWVPGARSVVAFFLPFTARVREANRVPTETATEWLYGRYEGGFLVEAMAEALAAHLRASGWRALVPVTDPRYAVQAMRANWSERHAAYIAGLGTFSLSRSLITRAGSAGRIGSVVTDAPLPHTPRLYETLDAYCGRCGACIPRCPAAAITEAGKEHGPCKVWQDGTLARHQPRYGCGKCQTRTPCEHRIPVRR</sequence>
<feature type="domain" description="4Fe-4S ferredoxin-type" evidence="4">
    <location>
        <begin position="197"/>
        <end position="227"/>
    </location>
</feature>
<dbReference type="PROSITE" id="PS00198">
    <property type="entry name" value="4FE4S_FER_1"/>
    <property type="match status" value="1"/>
</dbReference>
<keyword evidence="1" id="KW-0479">Metal-binding</keyword>
<dbReference type="KEGG" id="msea:METESE_27210"/>
<evidence type="ECO:0000313" key="6">
    <source>
        <dbReference type="Proteomes" id="UP001228113"/>
    </source>
</evidence>
<accession>A0AA48HGG0</accession>
<proteinExistence type="predicted"/>
<dbReference type="RefSeq" id="WP_243346147.1">
    <property type="nucleotide sequence ID" value="NZ_AP027081.1"/>
</dbReference>
<keyword evidence="3" id="KW-0411">Iron-sulfur</keyword>
<dbReference type="GO" id="GO:0051536">
    <property type="term" value="F:iron-sulfur cluster binding"/>
    <property type="evidence" value="ECO:0007669"/>
    <property type="project" value="UniProtKB-KW"/>
</dbReference>
<dbReference type="PROSITE" id="PS51379">
    <property type="entry name" value="4FE4S_FER_2"/>
    <property type="match status" value="1"/>
</dbReference>
<dbReference type="AlphaFoldDB" id="A0AA48HGG0"/>
<dbReference type="PANTHER" id="PTHR42827:SF1">
    <property type="entry name" value="IRON-SULFUR CLUSTER-BINDING PROTEIN"/>
    <property type="match status" value="1"/>
</dbReference>
<dbReference type="EMBL" id="AP027081">
    <property type="protein sequence ID" value="BDU77763.1"/>
    <property type="molecule type" value="Genomic_DNA"/>
</dbReference>
<evidence type="ECO:0000256" key="3">
    <source>
        <dbReference type="ARBA" id="ARBA00023014"/>
    </source>
</evidence>
<protein>
    <submittedName>
        <fullName evidence="5">(Fe-S)-binding protein</fullName>
    </submittedName>
</protein>
<dbReference type="Proteomes" id="UP001228113">
    <property type="component" value="Chromosome"/>
</dbReference>
<name>A0AA48HGG0_9BACT</name>
<organism evidence="5 6">
    <name type="scientific">Mesoterricola sediminis</name>
    <dbReference type="NCBI Taxonomy" id="2927980"/>
    <lineage>
        <taxon>Bacteria</taxon>
        <taxon>Pseudomonadati</taxon>
        <taxon>Acidobacteriota</taxon>
        <taxon>Holophagae</taxon>
        <taxon>Holophagales</taxon>
        <taxon>Holophagaceae</taxon>
        <taxon>Mesoterricola</taxon>
    </lineage>
</organism>
<dbReference type="InterPro" id="IPR017896">
    <property type="entry name" value="4Fe4S_Fe-S-bd"/>
</dbReference>
<dbReference type="GO" id="GO:0046872">
    <property type="term" value="F:metal ion binding"/>
    <property type="evidence" value="ECO:0007669"/>
    <property type="project" value="UniProtKB-KW"/>
</dbReference>
<dbReference type="PANTHER" id="PTHR42827">
    <property type="entry name" value="IRON-SULFUR CLUSTER-BINDING PROTEIN-RELATED"/>
    <property type="match status" value="1"/>
</dbReference>
<reference evidence="5" key="1">
    <citation type="journal article" date="2023" name="Int. J. Syst. Evol. Microbiol.">
        <title>Mesoterricola silvestris gen. nov., sp. nov., Mesoterricola sediminis sp. nov., Geothrix oryzae sp. nov., Geothrix edaphica sp. nov., Geothrix rubra sp. nov., and Geothrix limicola sp. nov., six novel members of Acidobacteriota isolated from soils.</title>
        <authorList>
            <person name="Itoh H."/>
            <person name="Sugisawa Y."/>
            <person name="Mise K."/>
            <person name="Xu Z."/>
            <person name="Kuniyasu M."/>
            <person name="Ushijima N."/>
            <person name="Kawano K."/>
            <person name="Kobayashi E."/>
            <person name="Shiratori Y."/>
            <person name="Masuda Y."/>
            <person name="Senoo K."/>
        </authorList>
    </citation>
    <scope>NUCLEOTIDE SEQUENCE</scope>
    <source>
        <strain evidence="5">W786</strain>
    </source>
</reference>
<dbReference type="InterPro" id="IPR017900">
    <property type="entry name" value="4Fe4S_Fe_S_CS"/>
</dbReference>
<gene>
    <name evidence="5" type="ORF">METESE_27210</name>
</gene>
<evidence type="ECO:0000313" key="5">
    <source>
        <dbReference type="EMBL" id="BDU77763.1"/>
    </source>
</evidence>
<keyword evidence="2" id="KW-0408">Iron</keyword>
<evidence type="ECO:0000256" key="1">
    <source>
        <dbReference type="ARBA" id="ARBA00022723"/>
    </source>
</evidence>
<keyword evidence="6" id="KW-1185">Reference proteome</keyword>
<evidence type="ECO:0000256" key="2">
    <source>
        <dbReference type="ARBA" id="ARBA00023004"/>
    </source>
</evidence>
<dbReference type="SUPFAM" id="SSF46548">
    <property type="entry name" value="alpha-helical ferredoxin"/>
    <property type="match status" value="1"/>
</dbReference>